<dbReference type="EMBL" id="WJXA01000006">
    <property type="protein sequence ID" value="KAF7141279.1"/>
    <property type="molecule type" value="Genomic_DNA"/>
</dbReference>
<evidence type="ECO:0000313" key="2">
    <source>
        <dbReference type="Proteomes" id="UP000626092"/>
    </source>
</evidence>
<dbReference type="Proteomes" id="UP000626092">
    <property type="component" value="Unassembled WGS sequence"/>
</dbReference>
<name>A0A834GS78_RHOSS</name>
<dbReference type="OrthoDB" id="10643202at2759"/>
<organism evidence="1 2">
    <name type="scientific">Rhododendron simsii</name>
    <name type="common">Sims's rhododendron</name>
    <dbReference type="NCBI Taxonomy" id="118357"/>
    <lineage>
        <taxon>Eukaryota</taxon>
        <taxon>Viridiplantae</taxon>
        <taxon>Streptophyta</taxon>
        <taxon>Embryophyta</taxon>
        <taxon>Tracheophyta</taxon>
        <taxon>Spermatophyta</taxon>
        <taxon>Magnoliopsida</taxon>
        <taxon>eudicotyledons</taxon>
        <taxon>Gunneridae</taxon>
        <taxon>Pentapetalae</taxon>
        <taxon>asterids</taxon>
        <taxon>Ericales</taxon>
        <taxon>Ericaceae</taxon>
        <taxon>Ericoideae</taxon>
        <taxon>Rhodoreae</taxon>
        <taxon>Rhododendron</taxon>
    </lineage>
</organism>
<keyword evidence="2" id="KW-1185">Reference proteome</keyword>
<protein>
    <submittedName>
        <fullName evidence="1">Uncharacterized protein</fullName>
    </submittedName>
</protein>
<gene>
    <name evidence="1" type="ORF">RHSIM_Rhsim06G0152200</name>
</gene>
<reference evidence="1" key="1">
    <citation type="submission" date="2019-11" db="EMBL/GenBank/DDBJ databases">
        <authorList>
            <person name="Liu Y."/>
            <person name="Hou J."/>
            <person name="Li T.-Q."/>
            <person name="Guan C.-H."/>
            <person name="Wu X."/>
            <person name="Wu H.-Z."/>
            <person name="Ling F."/>
            <person name="Zhang R."/>
            <person name="Shi X.-G."/>
            <person name="Ren J.-P."/>
            <person name="Chen E.-F."/>
            <person name="Sun J.-M."/>
        </authorList>
    </citation>
    <scope>NUCLEOTIDE SEQUENCE</scope>
    <source>
        <strain evidence="1">Adult_tree_wgs_1</strain>
        <tissue evidence="1">Leaves</tissue>
    </source>
</reference>
<evidence type="ECO:0000313" key="1">
    <source>
        <dbReference type="EMBL" id="KAF7141279.1"/>
    </source>
</evidence>
<proteinExistence type="predicted"/>
<sequence length="129" mass="13682">MNATLAKDFTPMEIKQALFDMDPTKTPGADGMMAVSTSNIGILNMDLPNLKGDFGKVLAANQMLGLFAGICGMNGFSNKFGGKEAKVIADALKEFDEVYQANLKVTSGPTRKTGVGVVVRGFCGRLVED</sequence>
<accession>A0A834GS78</accession>
<dbReference type="AlphaFoldDB" id="A0A834GS78"/>
<comment type="caution">
    <text evidence="1">The sequence shown here is derived from an EMBL/GenBank/DDBJ whole genome shotgun (WGS) entry which is preliminary data.</text>
</comment>